<protein>
    <submittedName>
        <fullName evidence="1">CYFA0S11e00232g1_1</fullName>
    </submittedName>
</protein>
<evidence type="ECO:0000313" key="1">
    <source>
        <dbReference type="EMBL" id="CDR43101.1"/>
    </source>
</evidence>
<dbReference type="PhylomeDB" id="A0A061AZN1"/>
<dbReference type="OrthoDB" id="4078936at2759"/>
<proteinExistence type="predicted"/>
<sequence>MNCHVSHISGRLATLVTGASVSSRYIVRPVISRGQLSRHLSTDAMPLDDQRRPAIEPMYEGPSHSAISVLKRTCLGFGILGLYLSEMVYSSPMLSTELSYVMAGASVIPLPVVHHFTQDYVSRIFRLHDDTKVQDIDSLTNDETLLVEKISFTGRKYYNTKVKVSELRTVNERAGFVNWRASDTALYVKDDIGGIKMDRIWGIAEHNSGIDNGRYFGK</sequence>
<gene>
    <name evidence="1" type="ORF">CYFA0S_11e00232g</name>
</gene>
<name>A0A061AZN1_CYBFA</name>
<dbReference type="AlphaFoldDB" id="A0A061AZN1"/>
<accession>A0A061AZN1</accession>
<dbReference type="EMBL" id="LK052896">
    <property type="protein sequence ID" value="CDR43101.1"/>
    <property type="molecule type" value="Genomic_DNA"/>
</dbReference>
<organism evidence="1">
    <name type="scientific">Cyberlindnera fabianii</name>
    <name type="common">Yeast</name>
    <name type="synonym">Hansenula fabianii</name>
    <dbReference type="NCBI Taxonomy" id="36022"/>
    <lineage>
        <taxon>Eukaryota</taxon>
        <taxon>Fungi</taxon>
        <taxon>Dikarya</taxon>
        <taxon>Ascomycota</taxon>
        <taxon>Saccharomycotina</taxon>
        <taxon>Saccharomycetes</taxon>
        <taxon>Phaffomycetales</taxon>
        <taxon>Phaffomycetaceae</taxon>
        <taxon>Cyberlindnera</taxon>
    </lineage>
</organism>
<reference evidence="1" key="1">
    <citation type="journal article" date="2014" name="Genome Announc.">
        <title>Genome sequence of the yeast Cyberlindnera fabianii (Hansenula fabianii).</title>
        <authorList>
            <person name="Freel K.C."/>
            <person name="Sarilar V."/>
            <person name="Neuveglise C."/>
            <person name="Devillers H."/>
            <person name="Friedrich A."/>
            <person name="Schacherer J."/>
        </authorList>
    </citation>
    <scope>NUCLEOTIDE SEQUENCE</scope>
    <source>
        <strain evidence="1">YJS4271</strain>
    </source>
</reference>